<evidence type="ECO:0000313" key="7">
    <source>
        <dbReference type="EMBL" id="KAK4522738.1"/>
    </source>
</evidence>
<dbReference type="AlphaFoldDB" id="A0AAV9I2W4"/>
<dbReference type="Proteomes" id="UP001300502">
    <property type="component" value="Unassembled WGS sequence"/>
</dbReference>
<keyword evidence="5 6" id="KW-0067">ATP-binding</keyword>
<dbReference type="Gene3D" id="3.30.200.110">
    <property type="entry name" value="Inositol-pentakisphosphate 2-kinase, N-lobe"/>
    <property type="match status" value="1"/>
</dbReference>
<dbReference type="InterPro" id="IPR009286">
    <property type="entry name" value="Ins_P5_2-kin"/>
</dbReference>
<proteinExistence type="predicted"/>
<dbReference type="Pfam" id="PF06090">
    <property type="entry name" value="Ins_P5_2-kin"/>
    <property type="match status" value="1"/>
</dbReference>
<dbReference type="EMBL" id="JANCYU010000007">
    <property type="protein sequence ID" value="KAK4522738.1"/>
    <property type="molecule type" value="Genomic_DNA"/>
</dbReference>
<comment type="caution">
    <text evidence="7">The sequence shown here is derived from an EMBL/GenBank/DDBJ whole genome shotgun (WGS) entry which is preliminary data.</text>
</comment>
<evidence type="ECO:0000313" key="8">
    <source>
        <dbReference type="Proteomes" id="UP001300502"/>
    </source>
</evidence>
<keyword evidence="2 6" id="KW-0808">Transferase</keyword>
<dbReference type="GO" id="GO:0005634">
    <property type="term" value="C:nucleus"/>
    <property type="evidence" value="ECO:0007669"/>
    <property type="project" value="TreeGrafter"/>
</dbReference>
<protein>
    <recommendedName>
        <fullName evidence="1 6">Inositol-pentakisphosphate 2-kinase</fullName>
        <ecNumber evidence="1 6">2.7.1.158</ecNumber>
    </recommendedName>
</protein>
<name>A0AAV9I2W4_9RHOD</name>
<keyword evidence="8" id="KW-1185">Reference proteome</keyword>
<evidence type="ECO:0000256" key="4">
    <source>
        <dbReference type="ARBA" id="ARBA00022777"/>
    </source>
</evidence>
<dbReference type="GO" id="GO:0005524">
    <property type="term" value="F:ATP binding"/>
    <property type="evidence" value="ECO:0007669"/>
    <property type="project" value="UniProtKB-KW"/>
</dbReference>
<comment type="catalytic activity">
    <reaction evidence="6">
        <text>1D-myo-inositol 1,3,4,5,6-pentakisphosphate + ATP = 1D-myo-inositol hexakisphosphate + ADP + H(+)</text>
        <dbReference type="Rhea" id="RHEA:20313"/>
        <dbReference type="ChEBI" id="CHEBI:15378"/>
        <dbReference type="ChEBI" id="CHEBI:30616"/>
        <dbReference type="ChEBI" id="CHEBI:57733"/>
        <dbReference type="ChEBI" id="CHEBI:58130"/>
        <dbReference type="ChEBI" id="CHEBI:456216"/>
        <dbReference type="EC" id="2.7.1.158"/>
    </reaction>
</comment>
<dbReference type="PANTHER" id="PTHR14456:SF2">
    <property type="entry name" value="INOSITOL-PENTAKISPHOSPHATE 2-KINASE"/>
    <property type="match status" value="1"/>
</dbReference>
<keyword evidence="3 6" id="KW-0547">Nucleotide-binding</keyword>
<dbReference type="PANTHER" id="PTHR14456">
    <property type="entry name" value="INOSITOL POLYPHOSPHATE KINASE 1"/>
    <property type="match status" value="1"/>
</dbReference>
<evidence type="ECO:0000256" key="3">
    <source>
        <dbReference type="ARBA" id="ARBA00022741"/>
    </source>
</evidence>
<evidence type="ECO:0000256" key="1">
    <source>
        <dbReference type="ARBA" id="ARBA00012023"/>
    </source>
</evidence>
<evidence type="ECO:0000256" key="6">
    <source>
        <dbReference type="RuleBase" id="RU364126"/>
    </source>
</evidence>
<evidence type="ECO:0000256" key="2">
    <source>
        <dbReference type="ARBA" id="ARBA00022679"/>
    </source>
</evidence>
<keyword evidence="4 6" id="KW-0418">Kinase</keyword>
<dbReference type="EC" id="2.7.1.158" evidence="1 6"/>
<dbReference type="GO" id="GO:0032958">
    <property type="term" value="P:inositol phosphate biosynthetic process"/>
    <property type="evidence" value="ECO:0007669"/>
    <property type="project" value="TreeGrafter"/>
</dbReference>
<evidence type="ECO:0000256" key="5">
    <source>
        <dbReference type="ARBA" id="ARBA00022840"/>
    </source>
</evidence>
<sequence length="429" mass="50187">MTSIVSSWVDKEDWKFFRCGRRHILFEPVGKLSCSRGKLLRVRNKNTRQFSTLSVEEEQRFVREFFGAILGLSYLPQTKVVSVSAEFLHKLSQSLYSSQVTHHHLPEREVDDSCTAVIVVDDLRKISSSASVTEQLFCIEWKPKYVLLPRSRLIPLPISKYKYRYYRCNLKQNVPEESNLKSCYHPPDIFSFETDRVRTAFVSLLRCRSKYLQLLHPIETEPLASSILETNLDILVEIIRKEACLLMSLRKIQQLDILDYYGAKLALEKLHILNECTDLEKLERRVYEKTASSGWLEEELEYLNGHGDIIFHSDEEEEQTKMQWCLDKDSSKLEESFHRARSYLLSLSSAELERFLGDFLYSTIMKDCSIIITFKASEDSDFSSSDKWKTLSMGQRTYYYSISIIDLEPKSLKKLNTWLENDEFLFLSL</sequence>
<gene>
    <name evidence="7" type="ORF">GAYE_PCTG14G0628</name>
</gene>
<comment type="function">
    <text evidence="6">Phosphorylates Ins(1,3,4,5,6)P5 at position 2 to form Ins(1,2,3,4,5,6)P6 (InsP6 or phytate).</text>
</comment>
<dbReference type="GO" id="GO:0035299">
    <property type="term" value="F:inositol-1,3,4,5,6-pentakisphosphate 2-kinase activity"/>
    <property type="evidence" value="ECO:0007669"/>
    <property type="project" value="UniProtKB-EC"/>
</dbReference>
<accession>A0AAV9I2W4</accession>
<comment type="domain">
    <text evidence="6">The EXKPK motif is conserved in inositol-pentakisphosphate 2-kinases of both family 1 and 2.</text>
</comment>
<organism evidence="7 8">
    <name type="scientific">Galdieria yellowstonensis</name>
    <dbReference type="NCBI Taxonomy" id="3028027"/>
    <lineage>
        <taxon>Eukaryota</taxon>
        <taxon>Rhodophyta</taxon>
        <taxon>Bangiophyceae</taxon>
        <taxon>Galdieriales</taxon>
        <taxon>Galdieriaceae</taxon>
        <taxon>Galdieria</taxon>
    </lineage>
</organism>
<reference evidence="7 8" key="1">
    <citation type="submission" date="2022-07" db="EMBL/GenBank/DDBJ databases">
        <title>Genome-wide signatures of adaptation to extreme environments.</title>
        <authorList>
            <person name="Cho C.H."/>
            <person name="Yoon H.S."/>
        </authorList>
    </citation>
    <scope>NUCLEOTIDE SEQUENCE [LARGE SCALE GENOMIC DNA]</scope>
    <source>
        <strain evidence="7 8">108.79 E11</strain>
    </source>
</reference>
<dbReference type="InterPro" id="IPR043001">
    <property type="entry name" value="IP5_2-K_N_lobe"/>
</dbReference>